<dbReference type="PANTHER" id="PTHR30363:SF56">
    <property type="entry name" value="TRANSCRIPTIONAL REGULATOR, DEOR FAMILY"/>
    <property type="match status" value="1"/>
</dbReference>
<dbReference type="SMART" id="SM01134">
    <property type="entry name" value="DeoRC"/>
    <property type="match status" value="1"/>
</dbReference>
<dbReference type="Proteomes" id="UP001549099">
    <property type="component" value="Unassembled WGS sequence"/>
</dbReference>
<dbReference type="RefSeq" id="WP_354194532.1">
    <property type="nucleotide sequence ID" value="NZ_JBEPLW010000001.1"/>
</dbReference>
<sequence>MLTAERHDLIMGLLKNRQTVKIADLVSQTGASESTIRRDLTELEDLGLLERVHGGATTRERNIQELSVSDKSVKNEQEKLAIASYAASLVEEGEYLFLDAGTTTFRMIPFLKDKQAVVVTNGLSHVDALVEHGITTYLTAGYVKAKTLALVGPQATESLSGYRFDRCFLGANGFHPQSGFTTPDPEEAAVKKLAASLSRRPYVLADHTKWNQVSFARVFGLEEATLITGGLGASVRSALEEKTTVEVVYG</sequence>
<protein>
    <submittedName>
        <fullName evidence="5">DeoR family fructose operon transcriptional repressor</fullName>
    </submittedName>
</protein>
<comment type="caution">
    <text evidence="5">The sequence shown here is derived from an EMBL/GenBank/DDBJ whole genome shotgun (WGS) entry which is preliminary data.</text>
</comment>
<organism evidence="5 6">
    <name type="scientific">Bhargavaea ullalensis</name>
    <dbReference type="NCBI Taxonomy" id="1265685"/>
    <lineage>
        <taxon>Bacteria</taxon>
        <taxon>Bacillati</taxon>
        <taxon>Bacillota</taxon>
        <taxon>Bacilli</taxon>
        <taxon>Bacillales</taxon>
        <taxon>Caryophanaceae</taxon>
        <taxon>Bhargavaea</taxon>
    </lineage>
</organism>
<dbReference type="SUPFAM" id="SSF100950">
    <property type="entry name" value="NagB/RpiA/CoA transferase-like"/>
    <property type="match status" value="1"/>
</dbReference>
<evidence type="ECO:0000256" key="2">
    <source>
        <dbReference type="ARBA" id="ARBA00023125"/>
    </source>
</evidence>
<dbReference type="SMART" id="SM00420">
    <property type="entry name" value="HTH_DEOR"/>
    <property type="match status" value="1"/>
</dbReference>
<dbReference type="Gene3D" id="3.40.50.1360">
    <property type="match status" value="1"/>
</dbReference>
<dbReference type="PROSITE" id="PS00894">
    <property type="entry name" value="HTH_DEOR_1"/>
    <property type="match status" value="1"/>
</dbReference>
<dbReference type="InterPro" id="IPR050313">
    <property type="entry name" value="Carb_Metab_HTH_regulators"/>
</dbReference>
<dbReference type="InterPro" id="IPR001034">
    <property type="entry name" value="DeoR_HTH"/>
</dbReference>
<dbReference type="InterPro" id="IPR014036">
    <property type="entry name" value="DeoR-like_C"/>
</dbReference>
<gene>
    <name evidence="5" type="ORF">ABID49_000276</name>
</gene>
<reference evidence="5 6" key="1">
    <citation type="submission" date="2024-06" db="EMBL/GenBank/DDBJ databases">
        <title>Genomic Encyclopedia of Type Strains, Phase IV (KMG-IV): sequencing the most valuable type-strain genomes for metagenomic binning, comparative biology and taxonomic classification.</title>
        <authorList>
            <person name="Goeker M."/>
        </authorList>
    </citation>
    <scope>NUCLEOTIDE SEQUENCE [LARGE SCALE GENOMIC DNA]</scope>
    <source>
        <strain evidence="5 6">DSM 26128</strain>
    </source>
</reference>
<dbReference type="EMBL" id="JBEPLW010000001">
    <property type="protein sequence ID" value="MET3574400.1"/>
    <property type="molecule type" value="Genomic_DNA"/>
</dbReference>
<evidence type="ECO:0000313" key="5">
    <source>
        <dbReference type="EMBL" id="MET3574400.1"/>
    </source>
</evidence>
<evidence type="ECO:0000259" key="4">
    <source>
        <dbReference type="PROSITE" id="PS51000"/>
    </source>
</evidence>
<proteinExistence type="predicted"/>
<dbReference type="PRINTS" id="PR00037">
    <property type="entry name" value="HTHLACR"/>
</dbReference>
<dbReference type="Pfam" id="PF08220">
    <property type="entry name" value="HTH_DeoR"/>
    <property type="match status" value="1"/>
</dbReference>
<dbReference type="Gene3D" id="1.10.10.10">
    <property type="entry name" value="Winged helix-like DNA-binding domain superfamily/Winged helix DNA-binding domain"/>
    <property type="match status" value="1"/>
</dbReference>
<keyword evidence="2" id="KW-0238">DNA-binding</keyword>
<feature type="domain" description="HTH deoR-type" evidence="4">
    <location>
        <begin position="3"/>
        <end position="58"/>
    </location>
</feature>
<keyword evidence="1" id="KW-0805">Transcription regulation</keyword>
<keyword evidence="6" id="KW-1185">Reference proteome</keyword>
<dbReference type="PANTHER" id="PTHR30363">
    <property type="entry name" value="HTH-TYPE TRANSCRIPTIONAL REGULATOR SRLR-RELATED"/>
    <property type="match status" value="1"/>
</dbReference>
<keyword evidence="3" id="KW-0804">Transcription</keyword>
<dbReference type="Pfam" id="PF00455">
    <property type="entry name" value="DeoRC"/>
    <property type="match status" value="1"/>
</dbReference>
<name>A0ABV2G823_9BACL</name>
<evidence type="ECO:0000256" key="1">
    <source>
        <dbReference type="ARBA" id="ARBA00023015"/>
    </source>
</evidence>
<accession>A0ABV2G823</accession>
<dbReference type="InterPro" id="IPR018356">
    <property type="entry name" value="Tscrpt_reg_HTH_DeoR_CS"/>
</dbReference>
<dbReference type="InterPro" id="IPR036388">
    <property type="entry name" value="WH-like_DNA-bd_sf"/>
</dbReference>
<evidence type="ECO:0000256" key="3">
    <source>
        <dbReference type="ARBA" id="ARBA00023163"/>
    </source>
</evidence>
<dbReference type="InterPro" id="IPR037171">
    <property type="entry name" value="NagB/RpiA_transferase-like"/>
</dbReference>
<dbReference type="SUPFAM" id="SSF46785">
    <property type="entry name" value="Winged helix' DNA-binding domain"/>
    <property type="match status" value="1"/>
</dbReference>
<dbReference type="InterPro" id="IPR036390">
    <property type="entry name" value="WH_DNA-bd_sf"/>
</dbReference>
<dbReference type="PROSITE" id="PS51000">
    <property type="entry name" value="HTH_DEOR_2"/>
    <property type="match status" value="1"/>
</dbReference>
<evidence type="ECO:0000313" key="6">
    <source>
        <dbReference type="Proteomes" id="UP001549099"/>
    </source>
</evidence>